<dbReference type="Pfam" id="PF01471">
    <property type="entry name" value="PG_binding_1"/>
    <property type="match status" value="2"/>
</dbReference>
<evidence type="ECO:0000256" key="1">
    <source>
        <dbReference type="SAM" id="Coils"/>
    </source>
</evidence>
<sequence length="782" mass="88278">MSYMSIDLDSLKDIEKRVGSLSKSLEQIKNSLSTVRRNIDSTVRNRSGIDSSMSSLIREVGERERIMNNVKQFLKETIKQYEDMEKELRRESDRIIENSTPKTGIIKSILNGLKSIGKKLGNLLKTIAKNSILLSPIIIGTAVRSIGKMLIERGFIITNKPIEIVKRDDIGLPILNGILSYNPDEYSPYVALLQKRLIELGYGDGLEVTGKFDSKTLDAVNRYKEDYGLWNFGEYEGKVGETTWNHLFKNQKVPYLTIDNVEKDGMGIPVLSGILSYNPWEYSIYVVFLQKRLIELGYGDGLEVNGIFDSKTLEAVNRYKEDYGLWNHDEYEGKVGETTWNHLFKNQKVPYIKGTNEFYPAENSTQNNSVSNSFKYNWTGKCVTEEFKEKVLEISKKLKINPDDLMAVIAFESNFDPSARNPASDATGLIQFIPSTAERLGTTVEELKNMSAIQQLDYVYEYLKTYSGRMNDIYDVYMAVFLPIAVGKDNNYVLGVKGSEECFPGTDLTKGKVYKNNSGLDINKDGIITKEEAIQRVIAKRNQYEIINSVNEPTGNDSRTGDTKIKENSNYNVTNTVAYQAVVPKYVYESGERTPEAYNLLIDQFMVETNPRYKPRNGATFCNIYAWDVSVAMGVELPRFVEINEIGNLEDATGKAIGRNLGSGYILYQDVANANATELDANRLATWLDAQGANYGWREISAEEAQRRANQGYMTISVVKEPGGIGHVQVVRPTPDGSDYDPSKGVYISQAGGSSAIKNGVYFLEHYKSESYYNRYKFYTHD</sequence>
<dbReference type="InterPro" id="IPR023346">
    <property type="entry name" value="Lysozyme-like_dom_sf"/>
</dbReference>
<organism evidence="4 5">
    <name type="scientific">Acetivibrio saccincola</name>
    <dbReference type="NCBI Taxonomy" id="1677857"/>
    <lineage>
        <taxon>Bacteria</taxon>
        <taxon>Bacillati</taxon>
        <taxon>Bacillota</taxon>
        <taxon>Clostridia</taxon>
        <taxon>Eubacteriales</taxon>
        <taxon>Oscillospiraceae</taxon>
        <taxon>Acetivibrio</taxon>
    </lineage>
</organism>
<dbReference type="InterPro" id="IPR036366">
    <property type="entry name" value="PGBDSf"/>
</dbReference>
<dbReference type="Gene3D" id="1.10.530.10">
    <property type="match status" value="1"/>
</dbReference>
<dbReference type="RefSeq" id="WP_159063367.1">
    <property type="nucleotide sequence ID" value="NZ_CP025197.1"/>
</dbReference>
<name>A0A2K9EBW3_9FIRM</name>
<dbReference type="Gene3D" id="3.90.1720.10">
    <property type="entry name" value="endopeptidase domain like (from Nostoc punctiforme)"/>
    <property type="match status" value="1"/>
</dbReference>
<evidence type="ECO:0000259" key="2">
    <source>
        <dbReference type="Pfam" id="PF01464"/>
    </source>
</evidence>
<dbReference type="SUPFAM" id="SSF53955">
    <property type="entry name" value="Lysozyme-like"/>
    <property type="match status" value="1"/>
</dbReference>
<dbReference type="EMBL" id="CP025197">
    <property type="protein sequence ID" value="AUG56675.1"/>
    <property type="molecule type" value="Genomic_DNA"/>
</dbReference>
<evidence type="ECO:0000259" key="3">
    <source>
        <dbReference type="Pfam" id="PF01471"/>
    </source>
</evidence>
<dbReference type="SUPFAM" id="SSF47090">
    <property type="entry name" value="PGBD-like"/>
    <property type="match status" value="2"/>
</dbReference>
<reference evidence="4 5" key="1">
    <citation type="submission" date="2017-12" db="EMBL/GenBank/DDBJ databases">
        <title>Complete genome sequence of Herbivorax saccincola GGR1, a novel Cellulosome-producing hydrolytic bacterium in a thermophilic biogas plant, established by Illumina and Nanopore MinION sequencing.</title>
        <authorList>
            <person name="Pechtl A."/>
            <person name="Ruckert C."/>
            <person name="Koeck D.E."/>
            <person name="Maus I."/>
            <person name="Winkler A."/>
            <person name="Kalinowski J."/>
            <person name="Puhler A."/>
            <person name="Schwarz W.W."/>
            <person name="Zverlov V.V."/>
            <person name="Schluter A."/>
            <person name="Liebl W."/>
        </authorList>
    </citation>
    <scope>NUCLEOTIDE SEQUENCE [LARGE SCALE GENOMIC DNA]</scope>
    <source>
        <strain evidence="5">SR1</strain>
    </source>
</reference>
<accession>A0A2K9EBW3</accession>
<dbReference type="KEGG" id="hsc:HVS_03640"/>
<keyword evidence="1" id="KW-0175">Coiled coil</keyword>
<dbReference type="AlphaFoldDB" id="A0A2K9EBW3"/>
<dbReference type="Pfam" id="PF01464">
    <property type="entry name" value="SLT"/>
    <property type="match status" value="1"/>
</dbReference>
<dbReference type="InterPro" id="IPR008258">
    <property type="entry name" value="Transglycosylase_SLT_dom_1"/>
</dbReference>
<protein>
    <submittedName>
        <fullName evidence="4">Peptidoglycan binding domain protein</fullName>
    </submittedName>
</protein>
<feature type="domain" description="Peptidoglycan binding-like" evidence="3">
    <location>
        <begin position="286"/>
        <end position="343"/>
    </location>
</feature>
<feature type="coiled-coil region" evidence="1">
    <location>
        <begin position="67"/>
        <end position="98"/>
    </location>
</feature>
<proteinExistence type="predicted"/>
<feature type="domain" description="Peptidoglycan binding-like" evidence="3">
    <location>
        <begin position="189"/>
        <end position="247"/>
    </location>
</feature>
<gene>
    <name evidence="4" type="ORF">HVS_03640</name>
</gene>
<dbReference type="InterPro" id="IPR002477">
    <property type="entry name" value="Peptidoglycan-bd-like"/>
</dbReference>
<evidence type="ECO:0000313" key="5">
    <source>
        <dbReference type="Proteomes" id="UP000233534"/>
    </source>
</evidence>
<dbReference type="Proteomes" id="UP000233534">
    <property type="component" value="Chromosome"/>
</dbReference>
<keyword evidence="5" id="KW-1185">Reference proteome</keyword>
<dbReference type="InterPro" id="IPR036365">
    <property type="entry name" value="PGBD-like_sf"/>
</dbReference>
<feature type="domain" description="Transglycosylase SLT" evidence="2">
    <location>
        <begin position="393"/>
        <end position="478"/>
    </location>
</feature>
<evidence type="ECO:0000313" key="4">
    <source>
        <dbReference type="EMBL" id="AUG56675.1"/>
    </source>
</evidence>
<dbReference type="Gene3D" id="1.10.101.10">
    <property type="entry name" value="PGBD-like superfamily/PGBD"/>
    <property type="match status" value="2"/>
</dbReference>